<dbReference type="Pfam" id="PF05686">
    <property type="entry name" value="Glyco_transf_90"/>
    <property type="match status" value="2"/>
</dbReference>
<accession>A0AAW0J4G2</accession>
<feature type="domain" description="Glycosyl transferase CAP10" evidence="2">
    <location>
        <begin position="306"/>
        <end position="556"/>
    </location>
</feature>
<dbReference type="PANTHER" id="PTHR12203:SF85">
    <property type="entry name" value="GLYCOSYLTRANSFERASE FAMILY 90 PROTEIN"/>
    <property type="match status" value="1"/>
</dbReference>
<keyword evidence="1" id="KW-0812">Transmembrane</keyword>
<reference evidence="3 4" key="1">
    <citation type="journal article" date="2018" name="Sci. Data">
        <title>The draft genome sequence of cork oak.</title>
        <authorList>
            <person name="Ramos A.M."/>
            <person name="Usie A."/>
            <person name="Barbosa P."/>
            <person name="Barros P.M."/>
            <person name="Capote T."/>
            <person name="Chaves I."/>
            <person name="Simoes F."/>
            <person name="Abreu I."/>
            <person name="Carrasquinho I."/>
            <person name="Faro C."/>
            <person name="Guimaraes J.B."/>
            <person name="Mendonca D."/>
            <person name="Nobrega F."/>
            <person name="Rodrigues L."/>
            <person name="Saibo N.J.M."/>
            <person name="Varela M.C."/>
            <person name="Egas C."/>
            <person name="Matos J."/>
            <person name="Miguel C.M."/>
            <person name="Oliveira M.M."/>
            <person name="Ricardo C.P."/>
            <person name="Goncalves S."/>
        </authorList>
    </citation>
    <scope>NUCLEOTIDE SEQUENCE [LARGE SCALE GENOMIC DNA]</scope>
    <source>
        <strain evidence="4">cv. HL8</strain>
    </source>
</reference>
<keyword evidence="1" id="KW-1133">Transmembrane helix</keyword>
<evidence type="ECO:0000256" key="1">
    <source>
        <dbReference type="SAM" id="Phobius"/>
    </source>
</evidence>
<evidence type="ECO:0000259" key="2">
    <source>
        <dbReference type="SMART" id="SM00672"/>
    </source>
</evidence>
<dbReference type="PANTHER" id="PTHR12203">
    <property type="entry name" value="KDEL LYS-ASP-GLU-LEU CONTAINING - RELATED"/>
    <property type="match status" value="1"/>
</dbReference>
<name>A0AAW0J4G2_QUESU</name>
<dbReference type="EMBL" id="PKMF04000712">
    <property type="protein sequence ID" value="KAK7821144.1"/>
    <property type="molecule type" value="Genomic_DNA"/>
</dbReference>
<evidence type="ECO:0000313" key="4">
    <source>
        <dbReference type="Proteomes" id="UP000237347"/>
    </source>
</evidence>
<sequence>MVTCFHSVFWFWSQGAPLCGHFSMSLGKRWVSITIFILFFVISFVYWIDKSALTGNYIFRTFANTISPKKSSAQVEFPFNCSNLNLTCPTNHPATIEKEESSPVACPAYMRWIHEDLRPWKSAGITRDMVERGRDYATFRLVIVKGKVYVEQIRGTFQTRDIFTIWGILQLLRLYPGKSALTGNYIFRTFANTISPKKSSAQVEFPFNCSNLNLTCPTNHPATIEKEESSPVACPAYMRWIHEDLRPWKSAGITRDMVERGRDYATFRLVIVKGKVYVEQIRGTFQTRDIFTIWGILQLLRLYPGKVPDLELMFVCGDETVIKKRDHQGLKATSVPPVFNYCEDDETLDIVFPDWTFWGWSEVDIKPWGTTLEALKEGNKKIKWKDRKPYAFWKGNPYVSEKRVELMKCNLSNKNDWNVRLYIQDWGKESTNGFKNSKLEDQCTHRYKIYIEGKTWSVSEKYILACNSMTLLLMPQYHDFFTRSLVPMQHYWPIKITNNTCRDLKLAVEWGNYHTDKAQEIGEAGSKFIQENLKMDFVYDYMFHLLSEYSKLLKFEPTIPLGALEVCSETMACREGNKFWRIKNFMVESMVKSPRDTLPCTMPPPL</sequence>
<dbReference type="InterPro" id="IPR006598">
    <property type="entry name" value="CAP10"/>
</dbReference>
<protein>
    <submittedName>
        <fullName evidence="3">O-glucosyltransferase rumi like protein</fullName>
    </submittedName>
</protein>
<proteinExistence type="predicted"/>
<gene>
    <name evidence="3" type="ORF">CFP56_038076</name>
</gene>
<comment type="caution">
    <text evidence="3">The sequence shown here is derived from an EMBL/GenBank/DDBJ whole genome shotgun (WGS) entry which is preliminary data.</text>
</comment>
<organism evidence="3 4">
    <name type="scientific">Quercus suber</name>
    <name type="common">Cork oak</name>
    <dbReference type="NCBI Taxonomy" id="58331"/>
    <lineage>
        <taxon>Eukaryota</taxon>
        <taxon>Viridiplantae</taxon>
        <taxon>Streptophyta</taxon>
        <taxon>Embryophyta</taxon>
        <taxon>Tracheophyta</taxon>
        <taxon>Spermatophyta</taxon>
        <taxon>Magnoliopsida</taxon>
        <taxon>eudicotyledons</taxon>
        <taxon>Gunneridae</taxon>
        <taxon>Pentapetalae</taxon>
        <taxon>rosids</taxon>
        <taxon>fabids</taxon>
        <taxon>Fagales</taxon>
        <taxon>Fagaceae</taxon>
        <taxon>Quercus</taxon>
    </lineage>
</organism>
<dbReference type="InterPro" id="IPR051091">
    <property type="entry name" value="O-Glucosyltr/Glycosyltrsf_90"/>
</dbReference>
<dbReference type="SMART" id="SM00672">
    <property type="entry name" value="CAP10"/>
    <property type="match status" value="1"/>
</dbReference>
<evidence type="ECO:0000313" key="3">
    <source>
        <dbReference type="EMBL" id="KAK7821144.1"/>
    </source>
</evidence>
<keyword evidence="1" id="KW-0472">Membrane</keyword>
<feature type="transmembrane region" description="Helical" evidence="1">
    <location>
        <begin position="30"/>
        <end position="48"/>
    </location>
</feature>
<keyword evidence="4" id="KW-1185">Reference proteome</keyword>
<dbReference type="Proteomes" id="UP000237347">
    <property type="component" value="Unassembled WGS sequence"/>
</dbReference>
<dbReference type="AlphaFoldDB" id="A0AAW0J4G2"/>